<feature type="transmembrane region" description="Helical" evidence="1">
    <location>
        <begin position="273"/>
        <end position="293"/>
    </location>
</feature>
<reference evidence="2 3" key="1">
    <citation type="submission" date="2023-04" db="EMBL/GenBank/DDBJ databases">
        <title>Funneling lignin-derived compounds into biodiesel using alkali-halophilic Citricoccus sp. P2.</title>
        <authorList>
            <person name="Luo C.-B."/>
        </authorList>
    </citation>
    <scope>NUCLEOTIDE SEQUENCE [LARGE SCALE GENOMIC DNA]</scope>
    <source>
        <strain evidence="2 3">P2</strain>
    </source>
</reference>
<sequence>MFWWALRVAPLMPVIVAAAWYQDRTVEDRIRSRGWPRIDQVMSTCLVLVAALVALLALIPAGLFAGLFAVPLPRVRERLRRILVAVLGDAWLYRSNRFEDTVVPHLVDRAQKVSAQGGALCMVGRSQGREIARRMSLLHAPEVFGVIDAALTAMVVPTVTFSPTAHASALIPIVFFILLAALISPTVRWRADLGQRAQCLNVQAKSVFDPISYDSSNSRDVLRFPPPRDRAANLVEHTQYFSTMHTGLFLAEALFGSGAVPGARCWCAARSSWWLRLLGSVATTLLVGAPWWVGAFRLNLIVVL</sequence>
<evidence type="ECO:0000313" key="3">
    <source>
        <dbReference type="Proteomes" id="UP001219037"/>
    </source>
</evidence>
<proteinExistence type="predicted"/>
<organism evidence="2 3">
    <name type="scientific">Citricoccus muralis</name>
    <dbReference type="NCBI Taxonomy" id="169134"/>
    <lineage>
        <taxon>Bacteria</taxon>
        <taxon>Bacillati</taxon>
        <taxon>Actinomycetota</taxon>
        <taxon>Actinomycetes</taxon>
        <taxon>Micrococcales</taxon>
        <taxon>Micrococcaceae</taxon>
        <taxon>Citricoccus</taxon>
    </lineage>
</organism>
<feature type="transmembrane region" description="Helical" evidence="1">
    <location>
        <begin position="41"/>
        <end position="70"/>
    </location>
</feature>
<feature type="transmembrane region" description="Helical" evidence="1">
    <location>
        <begin position="143"/>
        <end position="161"/>
    </location>
</feature>
<evidence type="ECO:0000313" key="2">
    <source>
        <dbReference type="EMBL" id="WFP15819.1"/>
    </source>
</evidence>
<dbReference type="RefSeq" id="WP_278156871.1">
    <property type="nucleotide sequence ID" value="NZ_CP121252.1"/>
</dbReference>
<evidence type="ECO:0008006" key="4">
    <source>
        <dbReference type="Google" id="ProtNLM"/>
    </source>
</evidence>
<gene>
    <name evidence="2" type="ORF">P8192_10480</name>
</gene>
<keyword evidence="1" id="KW-0812">Transmembrane</keyword>
<accession>A0ABY8H3X3</accession>
<keyword evidence="1" id="KW-0472">Membrane</keyword>
<dbReference type="Proteomes" id="UP001219037">
    <property type="component" value="Chromosome"/>
</dbReference>
<evidence type="ECO:0000256" key="1">
    <source>
        <dbReference type="SAM" id="Phobius"/>
    </source>
</evidence>
<keyword evidence="1" id="KW-1133">Transmembrane helix</keyword>
<dbReference type="EMBL" id="CP121252">
    <property type="protein sequence ID" value="WFP15819.1"/>
    <property type="molecule type" value="Genomic_DNA"/>
</dbReference>
<feature type="transmembrane region" description="Helical" evidence="1">
    <location>
        <begin position="167"/>
        <end position="187"/>
    </location>
</feature>
<protein>
    <recommendedName>
        <fullName evidence="4">ABC transmembrane type-1 domain-containing protein</fullName>
    </recommendedName>
</protein>
<name>A0ABY8H3X3_9MICC</name>
<keyword evidence="3" id="KW-1185">Reference proteome</keyword>